<protein>
    <submittedName>
        <fullName evidence="1">Uncharacterized protein</fullName>
    </submittedName>
</protein>
<reference evidence="1" key="1">
    <citation type="submission" date="2014-09" db="EMBL/GenBank/DDBJ databases">
        <authorList>
            <person name="Magalhaes I.L.F."/>
            <person name="Oliveira U."/>
            <person name="Santos F.R."/>
            <person name="Vidigal T.H.D.A."/>
            <person name="Brescovit A.D."/>
            <person name="Santos A.J."/>
        </authorList>
    </citation>
    <scope>NUCLEOTIDE SEQUENCE</scope>
    <source>
        <tissue evidence="1">Shoot tissue taken approximately 20 cm above the soil surface</tissue>
    </source>
</reference>
<accession>A0A0A8ZZY6</accession>
<reference evidence="1" key="2">
    <citation type="journal article" date="2015" name="Data Brief">
        <title>Shoot transcriptome of the giant reed, Arundo donax.</title>
        <authorList>
            <person name="Barrero R.A."/>
            <person name="Guerrero F.D."/>
            <person name="Moolhuijzen P."/>
            <person name="Goolsby J.A."/>
            <person name="Tidwell J."/>
            <person name="Bellgard S.E."/>
            <person name="Bellgard M.I."/>
        </authorList>
    </citation>
    <scope>NUCLEOTIDE SEQUENCE</scope>
    <source>
        <tissue evidence="1">Shoot tissue taken approximately 20 cm above the soil surface</tissue>
    </source>
</reference>
<proteinExistence type="predicted"/>
<name>A0A0A8ZZY6_ARUDO</name>
<dbReference type="AlphaFoldDB" id="A0A0A8ZZY6"/>
<sequence length="30" mass="3607">MQIPPEYIYCPWCFVIKKMVNQLDSCIICK</sequence>
<evidence type="ECO:0000313" key="1">
    <source>
        <dbReference type="EMBL" id="JAD40352.1"/>
    </source>
</evidence>
<dbReference type="EMBL" id="GBRH01257543">
    <property type="protein sequence ID" value="JAD40352.1"/>
    <property type="molecule type" value="Transcribed_RNA"/>
</dbReference>
<organism evidence="1">
    <name type="scientific">Arundo donax</name>
    <name type="common">Giant reed</name>
    <name type="synonym">Donax arundinaceus</name>
    <dbReference type="NCBI Taxonomy" id="35708"/>
    <lineage>
        <taxon>Eukaryota</taxon>
        <taxon>Viridiplantae</taxon>
        <taxon>Streptophyta</taxon>
        <taxon>Embryophyta</taxon>
        <taxon>Tracheophyta</taxon>
        <taxon>Spermatophyta</taxon>
        <taxon>Magnoliopsida</taxon>
        <taxon>Liliopsida</taxon>
        <taxon>Poales</taxon>
        <taxon>Poaceae</taxon>
        <taxon>PACMAD clade</taxon>
        <taxon>Arundinoideae</taxon>
        <taxon>Arundineae</taxon>
        <taxon>Arundo</taxon>
    </lineage>
</organism>